<keyword evidence="2" id="KW-1185">Reference proteome</keyword>
<dbReference type="Proteomes" id="UP001226762">
    <property type="component" value="Unassembled WGS sequence"/>
</dbReference>
<protein>
    <submittedName>
        <fullName evidence="1">Uncharacterized protein</fullName>
    </submittedName>
</protein>
<dbReference type="AlphaFoldDB" id="A0AAE3WDA0"/>
<reference evidence="1" key="1">
    <citation type="submission" date="2022-07" db="EMBL/GenBank/DDBJ databases">
        <authorList>
            <person name="Otstavnykh N."/>
            <person name="Isaeva M."/>
            <person name="Bystritskaya E."/>
        </authorList>
    </citation>
    <scope>NUCLEOTIDE SEQUENCE</scope>
    <source>
        <strain evidence="1">KCTC 52189</strain>
    </source>
</reference>
<evidence type="ECO:0000313" key="2">
    <source>
        <dbReference type="Proteomes" id="UP001226762"/>
    </source>
</evidence>
<proteinExistence type="predicted"/>
<sequence length="462" mass="51029">MAVAVFLVQAIAVFGGPLQAQESRLPASVLPVVVQDGIATVQVENTVTLLPSDRRLIRMVFPDNHTTVLGETQTGAAEGSLRRLYATGQAAGNHGDLYENRDRGHSTLPEGAFPQLTRVTYGEKLRAARVDYGAALGLIFDAPLIGNSSMAATGGRFWRSLPRLILTQEGGPARLFQNYVAGQIHVYPEHKDHDPELGDLLPANTPYYLVSQGSSGFDQMHLEALAMILAAFRPDTKARLRETGLIAPTVQMVYRRARVLSREAYLSGAAHPSVFGAEEIVAGRMVSLANAIAPDSVPPMIRLEVVAEDLAEDERYFDTPSAIARIWRHEAFRREMVVSAEGTRDPNGRELMFSWVLLRGDPENTLIEPLDEKGRRARIEVSWQQPRATPGRNDVLSSRVDIGVFAHNGVFDSAPAFISILLPRHEQRVYELGQDGDWRLVRSDKVPRDEVYVDPLLFPDEP</sequence>
<accession>A0AAE3WDA0</accession>
<reference evidence="1" key="2">
    <citation type="submission" date="2023-02" db="EMBL/GenBank/DDBJ databases">
        <title>'Rhodoalgimonas zhirmunskyi' gen. nov., isolated from a red alga.</title>
        <authorList>
            <person name="Nedashkovskaya O.I."/>
            <person name="Otstavnykh N.Y."/>
            <person name="Bystritskaya E.P."/>
            <person name="Balabanova L.A."/>
            <person name="Isaeva M.P."/>
        </authorList>
    </citation>
    <scope>NUCLEOTIDE SEQUENCE</scope>
    <source>
        <strain evidence="1">KCTC 52189</strain>
    </source>
</reference>
<dbReference type="EMBL" id="JANHAX010000002">
    <property type="protein sequence ID" value="MDQ2089657.1"/>
    <property type="molecule type" value="Genomic_DNA"/>
</dbReference>
<organism evidence="1 2">
    <name type="scientific">Marimonas arenosa</name>
    <dbReference type="NCBI Taxonomy" id="1795305"/>
    <lineage>
        <taxon>Bacteria</taxon>
        <taxon>Pseudomonadati</taxon>
        <taxon>Pseudomonadota</taxon>
        <taxon>Alphaproteobacteria</taxon>
        <taxon>Rhodobacterales</taxon>
        <taxon>Paracoccaceae</taxon>
        <taxon>Marimonas</taxon>
    </lineage>
</organism>
<name>A0AAE3WDA0_9RHOB</name>
<dbReference type="RefSeq" id="WP_306734929.1">
    <property type="nucleotide sequence ID" value="NZ_JANHAX010000002.1"/>
</dbReference>
<evidence type="ECO:0000313" key="1">
    <source>
        <dbReference type="EMBL" id="MDQ2089657.1"/>
    </source>
</evidence>
<comment type="caution">
    <text evidence="1">The sequence shown here is derived from an EMBL/GenBank/DDBJ whole genome shotgun (WGS) entry which is preliminary data.</text>
</comment>
<gene>
    <name evidence="1" type="ORF">NO357_07075</name>
</gene>